<keyword evidence="3" id="KW-1185">Reference proteome</keyword>
<evidence type="ECO:0000256" key="1">
    <source>
        <dbReference type="SAM" id="Phobius"/>
    </source>
</evidence>
<keyword evidence="1" id="KW-1133">Transmembrane helix</keyword>
<reference evidence="2 3" key="1">
    <citation type="submission" date="2014-07" db="EMBL/GenBank/DDBJ databases">
        <title>Draft genome of Clostridium celerecrescens 152B isolated from sediments associated with methane hydrate from Krishna Godavari basin.</title>
        <authorList>
            <person name="Honkalas V.S."/>
            <person name="Dabir A.P."/>
            <person name="Arora P."/>
            <person name="Dhakephalkar P.K."/>
        </authorList>
    </citation>
    <scope>NUCLEOTIDE SEQUENCE [LARGE SCALE GENOMIC DNA]</scope>
    <source>
        <strain evidence="2 3">152B</strain>
    </source>
</reference>
<accession>A0A084JPM7</accession>
<keyword evidence="1" id="KW-0812">Transmembrane</keyword>
<evidence type="ECO:0000313" key="3">
    <source>
        <dbReference type="Proteomes" id="UP000028525"/>
    </source>
</evidence>
<sequence length="261" mass="29741">MNSTRLYEKYLLIHLKSMMQHKVSFLLTTIGQFLVSFNIFLGVRFMMDRFKEVKGFSYGEVLLCFSITLMAFTIAETIFRSLDTFETIIGNGEFDRILLRPRGSLFLVLCSKIELTRIGRLLQAVVMLIYGIYSSSIIWTPVRIMTVVLMIIGGVAVFAAIFLIFASICFFTLEGLEFMNIFTDGAREYGKYPIGIYGKTLLTICTYLVPFALFQYYPFLYLTGKTSDSWYSLLPLAACLFLIPAGLLWNFGLSRYQSTGS</sequence>
<dbReference type="InterPro" id="IPR010390">
    <property type="entry name" value="ABC-2_transporter-like"/>
</dbReference>
<comment type="caution">
    <text evidence="2">The sequence shown here is derived from an EMBL/GenBank/DDBJ whole genome shotgun (WGS) entry which is preliminary data.</text>
</comment>
<dbReference type="RefSeq" id="WP_038278920.1">
    <property type="nucleotide sequence ID" value="NZ_JPME01000008.1"/>
</dbReference>
<feature type="transmembrane region" description="Helical" evidence="1">
    <location>
        <begin position="194"/>
        <end position="217"/>
    </location>
</feature>
<gene>
    <name evidence="2" type="ORF">IO98_05870</name>
</gene>
<feature type="transmembrane region" description="Helical" evidence="1">
    <location>
        <begin position="23"/>
        <end position="43"/>
    </location>
</feature>
<keyword evidence="1" id="KW-0472">Membrane</keyword>
<name>A0A084JPM7_9FIRM</name>
<dbReference type="PANTHER" id="PTHR36833:SF1">
    <property type="entry name" value="INTEGRAL MEMBRANE TRANSPORT PROTEIN"/>
    <property type="match status" value="1"/>
</dbReference>
<evidence type="ECO:0000313" key="2">
    <source>
        <dbReference type="EMBL" id="KEZ90911.1"/>
    </source>
</evidence>
<dbReference type="AlphaFoldDB" id="A0A084JPM7"/>
<feature type="transmembrane region" description="Helical" evidence="1">
    <location>
        <begin position="148"/>
        <end position="173"/>
    </location>
</feature>
<feature type="transmembrane region" description="Helical" evidence="1">
    <location>
        <begin position="55"/>
        <end position="75"/>
    </location>
</feature>
<dbReference type="Pfam" id="PF06182">
    <property type="entry name" value="ABC2_membrane_6"/>
    <property type="match status" value="1"/>
</dbReference>
<dbReference type="OrthoDB" id="9788195at2"/>
<protein>
    <submittedName>
        <fullName evidence="2">Membrane protein</fullName>
    </submittedName>
</protein>
<dbReference type="Proteomes" id="UP000028525">
    <property type="component" value="Unassembled WGS sequence"/>
</dbReference>
<feature type="transmembrane region" description="Helical" evidence="1">
    <location>
        <begin position="121"/>
        <end position="142"/>
    </location>
</feature>
<organism evidence="2 3">
    <name type="scientific">Lacrimispora celerecrescens</name>
    <dbReference type="NCBI Taxonomy" id="29354"/>
    <lineage>
        <taxon>Bacteria</taxon>
        <taxon>Bacillati</taxon>
        <taxon>Bacillota</taxon>
        <taxon>Clostridia</taxon>
        <taxon>Lachnospirales</taxon>
        <taxon>Lachnospiraceae</taxon>
        <taxon>Lacrimispora</taxon>
    </lineage>
</organism>
<feature type="transmembrane region" description="Helical" evidence="1">
    <location>
        <begin position="229"/>
        <end position="251"/>
    </location>
</feature>
<proteinExistence type="predicted"/>
<dbReference type="STRING" id="29354.IO98_05870"/>
<dbReference type="PANTHER" id="PTHR36833">
    <property type="entry name" value="SLR0610 PROTEIN-RELATED"/>
    <property type="match status" value="1"/>
</dbReference>
<dbReference type="EMBL" id="JPME01000008">
    <property type="protein sequence ID" value="KEZ90911.1"/>
    <property type="molecule type" value="Genomic_DNA"/>
</dbReference>